<dbReference type="EMBL" id="JAQOWY010000006">
    <property type="protein sequence ID" value="KAK1856674.1"/>
    <property type="molecule type" value="Genomic_DNA"/>
</dbReference>
<proteinExistence type="predicted"/>
<sequence length="143" mass="14954">MPSYVTSVLHKSAYLPPNTAAFVVSVSPVAYSSHTEPLTADEATCLANRGKVSTLPPCLDTGHVLPVPLCESPWTTAPRPVSLRCRAGRLEMTAALSKSCRRLSSALNAGQIETRLGWVGIAEVANVEPSRGLGIEASAAGGR</sequence>
<name>A0AAD9B0Q8_9PEZI</name>
<gene>
    <name evidence="1" type="ORF">CCHR01_00644</name>
</gene>
<accession>A0AAD9B0Q8</accession>
<evidence type="ECO:0000313" key="2">
    <source>
        <dbReference type="Proteomes" id="UP001243330"/>
    </source>
</evidence>
<evidence type="ECO:0000313" key="1">
    <source>
        <dbReference type="EMBL" id="KAK1856674.1"/>
    </source>
</evidence>
<protein>
    <submittedName>
        <fullName evidence="1">Uncharacterized protein</fullName>
    </submittedName>
</protein>
<organism evidence="1 2">
    <name type="scientific">Colletotrichum chrysophilum</name>
    <dbReference type="NCBI Taxonomy" id="1836956"/>
    <lineage>
        <taxon>Eukaryota</taxon>
        <taxon>Fungi</taxon>
        <taxon>Dikarya</taxon>
        <taxon>Ascomycota</taxon>
        <taxon>Pezizomycotina</taxon>
        <taxon>Sordariomycetes</taxon>
        <taxon>Hypocreomycetidae</taxon>
        <taxon>Glomerellales</taxon>
        <taxon>Glomerellaceae</taxon>
        <taxon>Colletotrichum</taxon>
        <taxon>Colletotrichum gloeosporioides species complex</taxon>
    </lineage>
</organism>
<dbReference type="AlphaFoldDB" id="A0AAD9B0Q8"/>
<keyword evidence="2" id="KW-1185">Reference proteome</keyword>
<dbReference type="Proteomes" id="UP001243330">
    <property type="component" value="Unassembled WGS sequence"/>
</dbReference>
<reference evidence="1" key="1">
    <citation type="submission" date="2023-01" db="EMBL/GenBank/DDBJ databases">
        <title>Colletotrichum chrysophilum M932 genome sequence.</title>
        <authorList>
            <person name="Baroncelli R."/>
        </authorList>
    </citation>
    <scope>NUCLEOTIDE SEQUENCE</scope>
    <source>
        <strain evidence="1">M932</strain>
    </source>
</reference>
<comment type="caution">
    <text evidence="1">The sequence shown here is derived from an EMBL/GenBank/DDBJ whole genome shotgun (WGS) entry which is preliminary data.</text>
</comment>